<dbReference type="SUPFAM" id="SSF49464">
    <property type="entry name" value="Carboxypeptidase regulatory domain-like"/>
    <property type="match status" value="2"/>
</dbReference>
<name>A0ABT4AA35_9BACT</name>
<dbReference type="Proteomes" id="UP001207654">
    <property type="component" value="Unassembled WGS sequence"/>
</dbReference>
<reference evidence="1 2" key="1">
    <citation type="submission" date="2022-11" db="EMBL/GenBank/DDBJ databases">
        <title>Minimal conservation of predation-associated metabolite biosynthetic gene clusters underscores biosynthetic potential of Myxococcota including descriptions for ten novel species: Archangium lansinium sp. nov., Myxococcus landrumus sp. nov., Nannocystis bai.</title>
        <authorList>
            <person name="Ahearne A."/>
            <person name="Stevens C."/>
            <person name="Phillips K."/>
        </authorList>
    </citation>
    <scope>NUCLEOTIDE SEQUENCE [LARGE SCALE GENOMIC DNA]</scope>
    <source>
        <strain evidence="1 2">MIWBW</strain>
    </source>
</reference>
<accession>A0ABT4AA35</accession>
<evidence type="ECO:0008006" key="3">
    <source>
        <dbReference type="Google" id="ProtNLM"/>
    </source>
</evidence>
<sequence>MRWFFLVLALTVPLGGHARVVEGRVVDEAGEGIAQVTLRLTDTTRLSGYVDSAGCGTYHPMELVWTEADGRFRAELPFTPNEVEVSQVPEDFYTPTEPLPVTPGQEVLVRLRRIPWLIYEGQVVDEQGAPLVQVDIEPGGRTDDTGRFKFKLRPEVPHERFRFRKMGFKPLFVPEGETAKVVLRERRALVKVNLLDKKTKQPVGGLYRVAAYLGGERLSFCSAGDVEVTHEPAVGECTLDVEPGLVELHVDGKPVSKLKMASAPREVSLEVTRQ</sequence>
<dbReference type="EMBL" id="JAPNKA010000001">
    <property type="protein sequence ID" value="MCY1078431.1"/>
    <property type="molecule type" value="Genomic_DNA"/>
</dbReference>
<dbReference type="RefSeq" id="WP_267537214.1">
    <property type="nucleotide sequence ID" value="NZ_JAPNKA010000001.1"/>
</dbReference>
<comment type="caution">
    <text evidence="1">The sequence shown here is derived from an EMBL/GenBank/DDBJ whole genome shotgun (WGS) entry which is preliminary data.</text>
</comment>
<keyword evidence="2" id="KW-1185">Reference proteome</keyword>
<evidence type="ECO:0000313" key="1">
    <source>
        <dbReference type="EMBL" id="MCY1078431.1"/>
    </source>
</evidence>
<protein>
    <recommendedName>
        <fullName evidence="3">Carboxypeptidase regulatory-like domain-containing protein</fullName>
    </recommendedName>
</protein>
<proteinExistence type="predicted"/>
<organism evidence="1 2">
    <name type="scientific">Archangium lansingense</name>
    <dbReference type="NCBI Taxonomy" id="2995310"/>
    <lineage>
        <taxon>Bacteria</taxon>
        <taxon>Pseudomonadati</taxon>
        <taxon>Myxococcota</taxon>
        <taxon>Myxococcia</taxon>
        <taxon>Myxococcales</taxon>
        <taxon>Cystobacterineae</taxon>
        <taxon>Archangiaceae</taxon>
        <taxon>Archangium</taxon>
    </lineage>
</organism>
<evidence type="ECO:0000313" key="2">
    <source>
        <dbReference type="Proteomes" id="UP001207654"/>
    </source>
</evidence>
<gene>
    <name evidence="1" type="ORF">OV287_28540</name>
</gene>
<dbReference type="InterPro" id="IPR008969">
    <property type="entry name" value="CarboxyPept-like_regulatory"/>
</dbReference>